<accession>A0A9X0BEC9</accession>
<comment type="caution">
    <text evidence="2">The sequence shown here is derived from an EMBL/GenBank/DDBJ whole genome shotgun (WGS) entry which is preliminary data.</text>
</comment>
<reference evidence="2" key="1">
    <citation type="submission" date="2022-12" db="EMBL/GenBank/DDBJ databases">
        <authorList>
            <person name="Petersen C."/>
        </authorList>
    </citation>
    <scope>NUCLEOTIDE SEQUENCE</scope>
    <source>
        <strain evidence="2">IBT 29677</strain>
    </source>
</reference>
<evidence type="ECO:0000256" key="1">
    <source>
        <dbReference type="SAM" id="MobiDB-lite"/>
    </source>
</evidence>
<dbReference type="Proteomes" id="UP001147747">
    <property type="component" value="Unassembled WGS sequence"/>
</dbReference>
<evidence type="ECO:0000313" key="3">
    <source>
        <dbReference type="Proteomes" id="UP001147747"/>
    </source>
</evidence>
<name>A0A9X0BEC9_9EURO</name>
<dbReference type="InterPro" id="IPR018824">
    <property type="entry name" value="Conidiation-specific_6"/>
</dbReference>
<dbReference type="Pfam" id="PF10346">
    <property type="entry name" value="Con-6"/>
    <property type="match status" value="1"/>
</dbReference>
<keyword evidence="3" id="KW-1185">Reference proteome</keyword>
<dbReference type="RefSeq" id="XP_056493805.1">
    <property type="nucleotide sequence ID" value="XM_056625223.1"/>
</dbReference>
<feature type="region of interest" description="Disordered" evidence="1">
    <location>
        <begin position="25"/>
        <end position="71"/>
    </location>
</feature>
<dbReference type="GeneID" id="81364203"/>
<organism evidence="2 3">
    <name type="scientific">Penicillium cosmopolitanum</name>
    <dbReference type="NCBI Taxonomy" id="1131564"/>
    <lineage>
        <taxon>Eukaryota</taxon>
        <taxon>Fungi</taxon>
        <taxon>Dikarya</taxon>
        <taxon>Ascomycota</taxon>
        <taxon>Pezizomycotina</taxon>
        <taxon>Eurotiomycetes</taxon>
        <taxon>Eurotiomycetidae</taxon>
        <taxon>Eurotiales</taxon>
        <taxon>Aspergillaceae</taxon>
        <taxon>Penicillium</taxon>
    </lineage>
</organism>
<sequence length="91" mass="9975">MSRSPANDEVDITAEERISAMRGYQSALKNPHVSDTAKREASDLLSNELGWDTPRHEVHAPGDHHPASMEASTRALNPHGIAHNEKRGAEL</sequence>
<protein>
    <recommendedName>
        <fullName evidence="4">Conidiation protein Con-6</fullName>
    </recommendedName>
</protein>
<evidence type="ECO:0000313" key="2">
    <source>
        <dbReference type="EMBL" id="KAJ5413959.1"/>
    </source>
</evidence>
<gene>
    <name evidence="2" type="ORF">N7509_000586</name>
</gene>
<dbReference type="OrthoDB" id="5419162at2759"/>
<proteinExistence type="predicted"/>
<evidence type="ECO:0008006" key="4">
    <source>
        <dbReference type="Google" id="ProtNLM"/>
    </source>
</evidence>
<reference evidence="2" key="2">
    <citation type="journal article" date="2023" name="IMA Fungus">
        <title>Comparative genomic study of the Penicillium genus elucidates a diverse pangenome and 15 lateral gene transfer events.</title>
        <authorList>
            <person name="Petersen C."/>
            <person name="Sorensen T."/>
            <person name="Nielsen M.R."/>
            <person name="Sondergaard T.E."/>
            <person name="Sorensen J.L."/>
            <person name="Fitzpatrick D.A."/>
            <person name="Frisvad J.C."/>
            <person name="Nielsen K.L."/>
        </authorList>
    </citation>
    <scope>NUCLEOTIDE SEQUENCE</scope>
    <source>
        <strain evidence="2">IBT 29677</strain>
    </source>
</reference>
<dbReference type="AlphaFoldDB" id="A0A9X0BEC9"/>
<dbReference type="EMBL" id="JAPZBU010000003">
    <property type="protein sequence ID" value="KAJ5413959.1"/>
    <property type="molecule type" value="Genomic_DNA"/>
</dbReference>
<feature type="compositionally biased region" description="Basic and acidic residues" evidence="1">
    <location>
        <begin position="53"/>
        <end position="67"/>
    </location>
</feature>